<evidence type="ECO:0008006" key="5">
    <source>
        <dbReference type="Google" id="ProtNLM"/>
    </source>
</evidence>
<dbReference type="Pfam" id="PF01008">
    <property type="entry name" value="IF-2B"/>
    <property type="match status" value="1"/>
</dbReference>
<gene>
    <name evidence="3" type="ORF">ACJIZ3_021462</name>
</gene>
<dbReference type="InterPro" id="IPR027363">
    <property type="entry name" value="M1Pi_N"/>
</dbReference>
<comment type="similarity">
    <text evidence="1 2">Belongs to the eIF-2B alpha/beta/delta subunits family.</text>
</comment>
<dbReference type="InterPro" id="IPR000649">
    <property type="entry name" value="IF-2B-related"/>
</dbReference>
<accession>A0ABD3SMH9</accession>
<organism evidence="3 4">
    <name type="scientific">Penstemon smallii</name>
    <dbReference type="NCBI Taxonomy" id="265156"/>
    <lineage>
        <taxon>Eukaryota</taxon>
        <taxon>Viridiplantae</taxon>
        <taxon>Streptophyta</taxon>
        <taxon>Embryophyta</taxon>
        <taxon>Tracheophyta</taxon>
        <taxon>Spermatophyta</taxon>
        <taxon>Magnoliopsida</taxon>
        <taxon>eudicotyledons</taxon>
        <taxon>Gunneridae</taxon>
        <taxon>Pentapetalae</taxon>
        <taxon>asterids</taxon>
        <taxon>lamiids</taxon>
        <taxon>Lamiales</taxon>
        <taxon>Plantaginaceae</taxon>
        <taxon>Cheloneae</taxon>
        <taxon>Penstemon</taxon>
    </lineage>
</organism>
<comment type="caution">
    <text evidence="3">The sequence shown here is derived from an EMBL/GenBank/DDBJ whole genome shotgun (WGS) entry which is preliminary data.</text>
</comment>
<dbReference type="PANTHER" id="PTHR43475:SF1">
    <property type="entry name" value="METHYLTHIORIBOSE-1-PHOSPHATE ISOMERASE"/>
    <property type="match status" value="1"/>
</dbReference>
<sequence length="133" mass="14371">MATANGVEQVKSLQSICYKRGSLTLLDQRKLPVETTYVDILDTKDGWNAIRDMVVRGAPAIAIAAVLSLAIEVSKLGLYNTPNDAAAFLTERLEYLVTSRPTAVNLSDAATKLKELIQKVASTASEAQTVFEV</sequence>
<proteinExistence type="inferred from homology"/>
<keyword evidence="4" id="KW-1185">Reference proteome</keyword>
<dbReference type="AlphaFoldDB" id="A0ABD3SMH9"/>
<protein>
    <recommendedName>
        <fullName evidence="5">Methylthioribose-1-phosphate isomerase</fullName>
    </recommendedName>
</protein>
<dbReference type="Gene3D" id="1.20.120.420">
    <property type="entry name" value="translation initiation factor eif-2b, domain 1"/>
    <property type="match status" value="1"/>
</dbReference>
<dbReference type="InterPro" id="IPR037171">
    <property type="entry name" value="NagB/RpiA_transferase-like"/>
</dbReference>
<reference evidence="3 4" key="1">
    <citation type="submission" date="2024-12" db="EMBL/GenBank/DDBJ databases">
        <title>The unique morphological basis and parallel evolutionary history of personate flowers in Penstemon.</title>
        <authorList>
            <person name="Depatie T.H."/>
            <person name="Wessinger C.A."/>
        </authorList>
    </citation>
    <scope>NUCLEOTIDE SEQUENCE [LARGE SCALE GENOMIC DNA]</scope>
    <source>
        <strain evidence="3">WTNN_2</strain>
        <tissue evidence="3">Leaf</tissue>
    </source>
</reference>
<dbReference type="Proteomes" id="UP001634393">
    <property type="component" value="Unassembled WGS sequence"/>
</dbReference>
<evidence type="ECO:0000313" key="4">
    <source>
        <dbReference type="Proteomes" id="UP001634393"/>
    </source>
</evidence>
<evidence type="ECO:0000256" key="1">
    <source>
        <dbReference type="ARBA" id="ARBA00007251"/>
    </source>
</evidence>
<evidence type="ECO:0000256" key="2">
    <source>
        <dbReference type="RuleBase" id="RU003814"/>
    </source>
</evidence>
<dbReference type="SUPFAM" id="SSF100950">
    <property type="entry name" value="NagB/RpiA/CoA transferase-like"/>
    <property type="match status" value="1"/>
</dbReference>
<dbReference type="PANTHER" id="PTHR43475">
    <property type="entry name" value="METHYLTHIORIBOSE-1-PHOSPHATE ISOMERASE"/>
    <property type="match status" value="1"/>
</dbReference>
<name>A0ABD3SMH9_9LAMI</name>
<evidence type="ECO:0000313" key="3">
    <source>
        <dbReference type="EMBL" id="KAL3825433.1"/>
    </source>
</evidence>
<dbReference type="EMBL" id="JBJXBP010000006">
    <property type="protein sequence ID" value="KAL3825433.1"/>
    <property type="molecule type" value="Genomic_DNA"/>
</dbReference>